<dbReference type="InterPro" id="IPR051402">
    <property type="entry name" value="KPR-Related"/>
</dbReference>
<dbReference type="Pfam" id="PF08546">
    <property type="entry name" value="ApbA_C"/>
    <property type="match status" value="1"/>
</dbReference>
<evidence type="ECO:0000313" key="5">
    <source>
        <dbReference type="Proteomes" id="UP001205843"/>
    </source>
</evidence>
<dbReference type="AlphaFoldDB" id="A0AAE3KCX8"/>
<dbReference type="GO" id="GO:0005737">
    <property type="term" value="C:cytoplasm"/>
    <property type="evidence" value="ECO:0007669"/>
    <property type="project" value="TreeGrafter"/>
</dbReference>
<evidence type="ECO:0000256" key="1">
    <source>
        <dbReference type="ARBA" id="ARBA00023002"/>
    </source>
</evidence>
<keyword evidence="1" id="KW-0560">Oxidoreductase</keyword>
<evidence type="ECO:0000313" key="4">
    <source>
        <dbReference type="EMBL" id="MCP1676204.1"/>
    </source>
</evidence>
<comment type="caution">
    <text evidence="4">The sequence shown here is derived from an EMBL/GenBank/DDBJ whole genome shotgun (WGS) entry which is preliminary data.</text>
</comment>
<evidence type="ECO:0000259" key="3">
    <source>
        <dbReference type="Pfam" id="PF08546"/>
    </source>
</evidence>
<protein>
    <submittedName>
        <fullName evidence="4">Ketopantoate reductase</fullName>
    </submittedName>
</protein>
<organism evidence="4 5">
    <name type="scientific">Natronocella acetinitrilica</name>
    <dbReference type="NCBI Taxonomy" id="414046"/>
    <lineage>
        <taxon>Bacteria</taxon>
        <taxon>Pseudomonadati</taxon>
        <taxon>Pseudomonadota</taxon>
        <taxon>Gammaproteobacteria</taxon>
        <taxon>Chromatiales</taxon>
        <taxon>Ectothiorhodospiraceae</taxon>
        <taxon>Natronocella</taxon>
    </lineage>
</organism>
<dbReference type="GO" id="GO:0016491">
    <property type="term" value="F:oxidoreductase activity"/>
    <property type="evidence" value="ECO:0007669"/>
    <property type="project" value="UniProtKB-KW"/>
</dbReference>
<feature type="region of interest" description="Disordered" evidence="2">
    <location>
        <begin position="34"/>
        <end position="56"/>
    </location>
</feature>
<accession>A0AAE3KCX8</accession>
<name>A0AAE3KCX8_9GAMM</name>
<dbReference type="InterPro" id="IPR013752">
    <property type="entry name" value="KPA_reductase"/>
</dbReference>
<dbReference type="InterPro" id="IPR013328">
    <property type="entry name" value="6PGD_dom2"/>
</dbReference>
<dbReference type="Proteomes" id="UP001205843">
    <property type="component" value="Unassembled WGS sequence"/>
</dbReference>
<keyword evidence="5" id="KW-1185">Reference proteome</keyword>
<proteinExistence type="predicted"/>
<dbReference type="SUPFAM" id="SSF48179">
    <property type="entry name" value="6-phosphogluconate dehydrogenase C-terminal domain-like"/>
    <property type="match status" value="1"/>
</dbReference>
<dbReference type="PANTHER" id="PTHR21708">
    <property type="entry name" value="PROBABLE 2-DEHYDROPANTOATE 2-REDUCTASE"/>
    <property type="match status" value="1"/>
</dbReference>
<dbReference type="Gene3D" id="1.10.1040.10">
    <property type="entry name" value="N-(1-d-carboxylethyl)-l-norvaline Dehydrogenase, domain 2"/>
    <property type="match status" value="1"/>
</dbReference>
<sequence length="104" mass="11211">MLIALLEEIAAVGRGLWVRLPHDAALRALRQLDTQPPEGTASMQRDIAEGKPSELDQQTGAVIRLGRQAGIPTPANDFVYAALLPQERAARERAGLAMCAQPDN</sequence>
<gene>
    <name evidence="4" type="ORF">J2T57_003363</name>
</gene>
<dbReference type="PANTHER" id="PTHR21708:SF26">
    <property type="entry name" value="2-DEHYDROPANTOATE 2-REDUCTASE"/>
    <property type="match status" value="1"/>
</dbReference>
<evidence type="ECO:0000256" key="2">
    <source>
        <dbReference type="SAM" id="MobiDB-lite"/>
    </source>
</evidence>
<reference evidence="4" key="1">
    <citation type="submission" date="2022-03" db="EMBL/GenBank/DDBJ databases">
        <title>Genomic Encyclopedia of Type Strains, Phase III (KMG-III): the genomes of soil and plant-associated and newly described type strains.</title>
        <authorList>
            <person name="Whitman W."/>
        </authorList>
    </citation>
    <scope>NUCLEOTIDE SEQUENCE</scope>
    <source>
        <strain evidence="4">ANL 6-2</strain>
    </source>
</reference>
<dbReference type="InterPro" id="IPR008927">
    <property type="entry name" value="6-PGluconate_DH-like_C_sf"/>
</dbReference>
<dbReference type="EMBL" id="JALJXV010000008">
    <property type="protein sequence ID" value="MCP1676204.1"/>
    <property type="molecule type" value="Genomic_DNA"/>
</dbReference>
<feature type="domain" description="Ketopantoate reductase C-terminal" evidence="3">
    <location>
        <begin position="3"/>
        <end position="83"/>
    </location>
</feature>